<dbReference type="AlphaFoldDB" id="A0A5C6P0Q6"/>
<dbReference type="GO" id="GO:0005249">
    <property type="term" value="F:voltage-gated potassium channel activity"/>
    <property type="evidence" value="ECO:0007669"/>
    <property type="project" value="TreeGrafter"/>
</dbReference>
<dbReference type="InterPro" id="IPR050818">
    <property type="entry name" value="KCNH_animal-type"/>
</dbReference>
<feature type="compositionally biased region" description="Basic and acidic residues" evidence="1">
    <location>
        <begin position="91"/>
        <end position="110"/>
    </location>
</feature>
<feature type="compositionally biased region" description="Acidic residues" evidence="1">
    <location>
        <begin position="134"/>
        <end position="146"/>
    </location>
</feature>
<evidence type="ECO:0000256" key="1">
    <source>
        <dbReference type="SAM" id="MobiDB-lite"/>
    </source>
</evidence>
<proteinExistence type="predicted"/>
<dbReference type="EMBL" id="RHFK02000008">
    <property type="protein sequence ID" value="TWW72431.1"/>
    <property type="molecule type" value="Genomic_DNA"/>
</dbReference>
<evidence type="ECO:0000313" key="3">
    <source>
        <dbReference type="Proteomes" id="UP000324091"/>
    </source>
</evidence>
<dbReference type="PANTHER" id="PTHR10217:SF435">
    <property type="entry name" value="POTASSIUM VOLTAGE-GATED CHANNEL PROTEIN EAG"/>
    <property type="match status" value="1"/>
</dbReference>
<sequence length="161" mass="18583">MSQISSSRPQRKPNTSWSSWFQVLVQGLSPSVSRPAETSFLIGNAQIVEWPIVYSNDGFCKLSGFHRAEVMQKSSTVRVSMTMLLFTDGASETRQEVQTDQQKELEEERKGVRRRRRRVRRRRERSEEGGGGYSEEEDRGSEDEEEDVRKEEMEAEEESCA</sequence>
<dbReference type="GO" id="GO:0008076">
    <property type="term" value="C:voltage-gated potassium channel complex"/>
    <property type="evidence" value="ECO:0007669"/>
    <property type="project" value="TreeGrafter"/>
</dbReference>
<dbReference type="Proteomes" id="UP000324091">
    <property type="component" value="Chromosome 16"/>
</dbReference>
<feature type="compositionally biased region" description="Basic residues" evidence="1">
    <location>
        <begin position="111"/>
        <end position="123"/>
    </location>
</feature>
<feature type="region of interest" description="Disordered" evidence="1">
    <location>
        <begin position="87"/>
        <end position="161"/>
    </location>
</feature>
<organism evidence="2 3">
    <name type="scientific">Takifugu flavidus</name>
    <name type="common">sansaifugu</name>
    <dbReference type="NCBI Taxonomy" id="433684"/>
    <lineage>
        <taxon>Eukaryota</taxon>
        <taxon>Metazoa</taxon>
        <taxon>Chordata</taxon>
        <taxon>Craniata</taxon>
        <taxon>Vertebrata</taxon>
        <taxon>Euteleostomi</taxon>
        <taxon>Actinopterygii</taxon>
        <taxon>Neopterygii</taxon>
        <taxon>Teleostei</taxon>
        <taxon>Neoteleostei</taxon>
        <taxon>Acanthomorphata</taxon>
        <taxon>Eupercaria</taxon>
        <taxon>Tetraodontiformes</taxon>
        <taxon>Tetradontoidea</taxon>
        <taxon>Tetraodontidae</taxon>
        <taxon>Takifugu</taxon>
    </lineage>
</organism>
<protein>
    <submittedName>
        <fullName evidence="2">Potassium voltage-gated channel subfamily H member 5</fullName>
    </submittedName>
</protein>
<comment type="caution">
    <text evidence="2">The sequence shown here is derived from an EMBL/GenBank/DDBJ whole genome shotgun (WGS) entry which is preliminary data.</text>
</comment>
<name>A0A5C6P0Q6_9TELE</name>
<keyword evidence="3" id="KW-1185">Reference proteome</keyword>
<reference evidence="2 3" key="1">
    <citation type="submission" date="2019-04" db="EMBL/GenBank/DDBJ databases">
        <title>Chromosome genome assembly for Takifugu flavidus.</title>
        <authorList>
            <person name="Xiao S."/>
        </authorList>
    </citation>
    <scope>NUCLEOTIDE SEQUENCE [LARGE SCALE GENOMIC DNA]</scope>
    <source>
        <strain evidence="2">HTHZ2018</strain>
        <tissue evidence="2">Muscle</tissue>
    </source>
</reference>
<dbReference type="PANTHER" id="PTHR10217">
    <property type="entry name" value="VOLTAGE AND LIGAND GATED POTASSIUM CHANNEL"/>
    <property type="match status" value="1"/>
</dbReference>
<accession>A0A5C6P0Q6</accession>
<gene>
    <name evidence="2" type="ORF">D4764_16G0009280</name>
</gene>
<dbReference type="Gene3D" id="3.30.450.20">
    <property type="entry name" value="PAS domain"/>
    <property type="match status" value="1"/>
</dbReference>
<evidence type="ECO:0000313" key="2">
    <source>
        <dbReference type="EMBL" id="TWW72431.1"/>
    </source>
</evidence>
<dbReference type="GO" id="GO:0042391">
    <property type="term" value="P:regulation of membrane potential"/>
    <property type="evidence" value="ECO:0007669"/>
    <property type="project" value="TreeGrafter"/>
</dbReference>